<dbReference type="STRING" id="36050.A0A1B8A5W0"/>
<evidence type="ECO:0000313" key="2">
    <source>
        <dbReference type="EMBL" id="OBS15852.1"/>
    </source>
</evidence>
<organism evidence="2 3">
    <name type="scientific">Fusarium poae</name>
    <dbReference type="NCBI Taxonomy" id="36050"/>
    <lineage>
        <taxon>Eukaryota</taxon>
        <taxon>Fungi</taxon>
        <taxon>Dikarya</taxon>
        <taxon>Ascomycota</taxon>
        <taxon>Pezizomycotina</taxon>
        <taxon>Sordariomycetes</taxon>
        <taxon>Hypocreomycetidae</taxon>
        <taxon>Hypocreales</taxon>
        <taxon>Nectriaceae</taxon>
        <taxon>Fusarium</taxon>
    </lineage>
</organism>
<protein>
    <submittedName>
        <fullName evidence="2">Uncharacterized protein</fullName>
    </submittedName>
</protein>
<feature type="compositionally biased region" description="Polar residues" evidence="1">
    <location>
        <begin position="321"/>
        <end position="332"/>
    </location>
</feature>
<feature type="region of interest" description="Disordered" evidence="1">
    <location>
        <begin position="289"/>
        <end position="350"/>
    </location>
</feature>
<dbReference type="EMBL" id="LYXU01000127">
    <property type="protein sequence ID" value="OBS15852.1"/>
    <property type="molecule type" value="Genomic_DNA"/>
</dbReference>
<evidence type="ECO:0000313" key="3">
    <source>
        <dbReference type="Proteomes" id="UP000091967"/>
    </source>
</evidence>
<dbReference type="AlphaFoldDB" id="A0A1B8A5W0"/>
<reference evidence="2 3" key="1">
    <citation type="submission" date="2016-06" db="EMBL/GenBank/DDBJ databases">
        <title>Living apart together: crosstalk between the core and supernumerary genomes in a fungal plant pathogen.</title>
        <authorList>
            <person name="Vanheule A."/>
            <person name="Audenaert K."/>
            <person name="Warris S."/>
            <person name="Van De Geest H."/>
            <person name="Schijlen E."/>
            <person name="Hofte M."/>
            <person name="De Saeger S."/>
            <person name="Haesaert G."/>
            <person name="Waalwijk C."/>
            <person name="Van Der Lee T."/>
        </authorList>
    </citation>
    <scope>NUCLEOTIDE SEQUENCE [LARGE SCALE GENOMIC DNA]</scope>
    <source>
        <strain evidence="2 3">2516</strain>
    </source>
</reference>
<gene>
    <name evidence="2" type="ORF">FPOA_13388</name>
</gene>
<dbReference type="Proteomes" id="UP000091967">
    <property type="component" value="Unassembled WGS sequence"/>
</dbReference>
<dbReference type="OMA" id="VMAPEMQ"/>
<proteinExistence type="predicted"/>
<accession>A0A1B8A5W0</accession>
<sequence>MSAATRVANKRFETCTSSLLSTASISFPPRQVVAQEDIHESLQDLVGLVNETWTESVSKLSQLKSPSEGSKITQPMWDLFHGGYLDFEIVENYLQLLRPTSRHVEILPARMLRGDQNSIHETDGIDHPAVIPLFYENHWAFAVAYSDCFHWYDSAPGNARSVPLVGGARPVIEGWQSPRYSDPADAGVFMLMGIKLIMQRKPHLSQGVADELIQPFRAGAFVELLCRKANPLPTDLLSIDLEKVIETGDLTLAANQISQEAALAYGLEQRPLMEDGLFVTEREDQVVSPPCTALNPTVETIPLSRNPMQPPVTYSEPPTEPSSAQTQPPANTSRKRRSPPAVVDGGIGGYGCDPSGDRKVILDNISHGMHFKRSAIVSSDDDPFVLWALLRYSKTSGNLHRRYHAVLFHKMMEDDVRREKMASSTRSKACMKRDLWSWKFWKSISDIGVKYGLGPLVTLCAFRNDFSGYRLSEEAQKPLIRALETRLQNKSDMLRSWLQEASELCKIILVGPTPVSLFNIDKYNSHTESEITDYQYEFYVRSEQHRGPSR</sequence>
<evidence type="ECO:0000256" key="1">
    <source>
        <dbReference type="SAM" id="MobiDB-lite"/>
    </source>
</evidence>
<keyword evidence="3" id="KW-1185">Reference proteome</keyword>
<comment type="caution">
    <text evidence="2">The sequence shown here is derived from an EMBL/GenBank/DDBJ whole genome shotgun (WGS) entry which is preliminary data.</text>
</comment>
<name>A0A1B8A5W0_FUSPO</name>